<dbReference type="PANTHER" id="PTHR30570">
    <property type="entry name" value="PERIPLASMIC PHOSPHATE BINDING COMPONENT OF PHOSPHATE ABC TRANSPORTER"/>
    <property type="match status" value="1"/>
</dbReference>
<evidence type="ECO:0000256" key="6">
    <source>
        <dbReference type="ARBA" id="ARBA00022475"/>
    </source>
</evidence>
<dbReference type="Gene3D" id="3.40.190.10">
    <property type="entry name" value="Periplasmic binding protein-like II"/>
    <property type="match status" value="2"/>
</dbReference>
<evidence type="ECO:0000256" key="1">
    <source>
        <dbReference type="ARBA" id="ARBA00002841"/>
    </source>
</evidence>
<keyword evidence="7 12" id="KW-0592">Phosphate transport</keyword>
<proteinExistence type="inferred from homology"/>
<comment type="similarity">
    <text evidence="3 12">Belongs to the PstS family.</text>
</comment>
<dbReference type="SUPFAM" id="SSF53850">
    <property type="entry name" value="Periplasmic binding protein-like II"/>
    <property type="match status" value="1"/>
</dbReference>
<dbReference type="PANTHER" id="PTHR30570:SF4">
    <property type="entry name" value="PHOSPHATE-BINDING PROTEIN PSTS 1"/>
    <property type="match status" value="1"/>
</dbReference>
<evidence type="ECO:0000259" key="13">
    <source>
        <dbReference type="Pfam" id="PF12849"/>
    </source>
</evidence>
<dbReference type="InterPro" id="IPR024370">
    <property type="entry name" value="PBP_domain"/>
</dbReference>
<dbReference type="STRING" id="1423745.GCA_001311215_01672"/>
<keyword evidence="11 12" id="KW-0449">Lipoprotein</keyword>
<dbReference type="AlphaFoldDB" id="A0A0R2CWE3"/>
<comment type="subunit">
    <text evidence="4 12">The complex is composed of two ATP-binding proteins (PstB), two transmembrane proteins (PstC and PstA) and a solute-binding protein (PstS).</text>
</comment>
<evidence type="ECO:0000256" key="9">
    <source>
        <dbReference type="ARBA" id="ARBA00023136"/>
    </source>
</evidence>
<dbReference type="RefSeq" id="WP_009167001.1">
    <property type="nucleotide sequence ID" value="NZ_AYZI01000002.1"/>
</dbReference>
<name>A0A0R2CWE3_9LACO</name>
<evidence type="ECO:0000256" key="10">
    <source>
        <dbReference type="ARBA" id="ARBA00023139"/>
    </source>
</evidence>
<dbReference type="EMBL" id="AYZI01000002">
    <property type="protein sequence ID" value="KRM92361.1"/>
    <property type="molecule type" value="Genomic_DNA"/>
</dbReference>
<keyword evidence="6 12" id="KW-1003">Cell membrane</keyword>
<comment type="function">
    <text evidence="12">Involved in the system for phosphate transport across the cytoplasmic membrane.</text>
</comment>
<evidence type="ECO:0000256" key="11">
    <source>
        <dbReference type="ARBA" id="ARBA00023288"/>
    </source>
</evidence>
<accession>A0A0R2CWE3</accession>
<dbReference type="Proteomes" id="UP000051586">
    <property type="component" value="Unassembled WGS sequence"/>
</dbReference>
<comment type="caution">
    <text evidence="14">The sequence shown here is derived from an EMBL/GenBank/DDBJ whole genome shotgun (WGS) entry which is preliminary data.</text>
</comment>
<evidence type="ECO:0000256" key="8">
    <source>
        <dbReference type="ARBA" id="ARBA00022729"/>
    </source>
</evidence>
<gene>
    <name evidence="14" type="ORF">FC87_GL000494</name>
</gene>
<evidence type="ECO:0000313" key="14">
    <source>
        <dbReference type="EMBL" id="KRM92361.1"/>
    </source>
</evidence>
<dbReference type="InterPro" id="IPR011862">
    <property type="entry name" value="Phos-bd"/>
</dbReference>
<evidence type="ECO:0000256" key="2">
    <source>
        <dbReference type="ARBA" id="ARBA00004193"/>
    </source>
</evidence>
<comment type="function">
    <text evidence="1">Part of the ABC transporter complex PstSACB involved in phosphate import.</text>
</comment>
<evidence type="ECO:0000256" key="5">
    <source>
        <dbReference type="ARBA" id="ARBA00022448"/>
    </source>
</evidence>
<dbReference type="PROSITE" id="PS51257">
    <property type="entry name" value="PROKAR_LIPOPROTEIN"/>
    <property type="match status" value="1"/>
</dbReference>
<evidence type="ECO:0000256" key="3">
    <source>
        <dbReference type="ARBA" id="ARBA00008725"/>
    </source>
</evidence>
<dbReference type="GO" id="GO:0042301">
    <property type="term" value="F:phosphate ion binding"/>
    <property type="evidence" value="ECO:0007669"/>
    <property type="project" value="UniProtKB-UniRule"/>
</dbReference>
<evidence type="ECO:0000313" key="15">
    <source>
        <dbReference type="Proteomes" id="UP000051586"/>
    </source>
</evidence>
<reference evidence="14 15" key="1">
    <citation type="journal article" date="2015" name="Genome Announc.">
        <title>Expanding the biotechnology potential of lactobacilli through comparative genomics of 213 strains and associated genera.</title>
        <authorList>
            <person name="Sun Z."/>
            <person name="Harris H.M."/>
            <person name="McCann A."/>
            <person name="Guo C."/>
            <person name="Argimon S."/>
            <person name="Zhang W."/>
            <person name="Yang X."/>
            <person name="Jeffery I.B."/>
            <person name="Cooney J.C."/>
            <person name="Kagawa T.F."/>
            <person name="Liu W."/>
            <person name="Song Y."/>
            <person name="Salvetti E."/>
            <person name="Wrobel A."/>
            <person name="Rasinkangas P."/>
            <person name="Parkhill J."/>
            <person name="Rea M.C."/>
            <person name="O'Sullivan O."/>
            <person name="Ritari J."/>
            <person name="Douillard F.P."/>
            <person name="Paul Ross R."/>
            <person name="Yang R."/>
            <person name="Briner A.E."/>
            <person name="Felis G.E."/>
            <person name="de Vos W.M."/>
            <person name="Barrangou R."/>
            <person name="Klaenhammer T.R."/>
            <person name="Caufield P.W."/>
            <person name="Cui Y."/>
            <person name="Zhang H."/>
            <person name="O'Toole P.W."/>
        </authorList>
    </citation>
    <scope>NUCLEOTIDE SEQUENCE [LARGE SCALE GENOMIC DNA]</scope>
    <source>
        <strain evidence="14 15">DSM 22689</strain>
    </source>
</reference>
<evidence type="ECO:0000256" key="12">
    <source>
        <dbReference type="RuleBase" id="RU367119"/>
    </source>
</evidence>
<sequence>MKSRPWLAAVAIITGLSLLSGCGTKDKANSVTAVGSTALQPLVQKAGTDYQHVHPETNITVQGGGSGTGLGQVESGAVNIGNSDIFAQEKPGVTASKLKDHQVAVVGVVPVVNEKNGVKNLSEEQLQRIFTGKVKNWKEVGGHNVPIIVINRSQGSGTRKTFESKILHGQEAVKSQEQDSNGTVKKIVANTPGTISYLSLPYLSTDVQPVKINHVVANYHNITTNKWQLWSYEHMYTSKKPTEKTQKFIDYILSPATQQNLVRKAGYVSVHDMKVYATADGQIHQKQPKKGVK</sequence>
<dbReference type="Pfam" id="PF12849">
    <property type="entry name" value="PBP_like_2"/>
    <property type="match status" value="1"/>
</dbReference>
<keyword evidence="9" id="KW-0472">Membrane</keyword>
<evidence type="ECO:0000256" key="7">
    <source>
        <dbReference type="ARBA" id="ARBA00022592"/>
    </source>
</evidence>
<comment type="subcellular location">
    <subcellularLocation>
        <location evidence="2 12">Cell membrane</location>
        <topology evidence="2 12">Lipid-anchor</topology>
    </subcellularLocation>
</comment>
<dbReference type="InterPro" id="IPR050811">
    <property type="entry name" value="Phosphate_ABC_transporter"/>
</dbReference>
<dbReference type="PATRIC" id="fig|1423745.4.peg.519"/>
<keyword evidence="8" id="KW-0732">Signal</keyword>
<dbReference type="GO" id="GO:0005886">
    <property type="term" value="C:plasma membrane"/>
    <property type="evidence" value="ECO:0007669"/>
    <property type="project" value="UniProtKB-SubCell"/>
</dbReference>
<keyword evidence="10 12" id="KW-0564">Palmitate</keyword>
<evidence type="ECO:0000256" key="4">
    <source>
        <dbReference type="ARBA" id="ARBA00011529"/>
    </source>
</evidence>
<organism evidence="14 15">
    <name type="scientific">Fructilactobacillus florum DSM 22689 = JCM 16035</name>
    <dbReference type="NCBI Taxonomy" id="1423745"/>
    <lineage>
        <taxon>Bacteria</taxon>
        <taxon>Bacillati</taxon>
        <taxon>Bacillota</taxon>
        <taxon>Bacilli</taxon>
        <taxon>Lactobacillales</taxon>
        <taxon>Lactobacillaceae</taxon>
        <taxon>Fructilactobacillus</taxon>
    </lineage>
</organism>
<dbReference type="NCBIfam" id="TIGR02136">
    <property type="entry name" value="ptsS_2"/>
    <property type="match status" value="1"/>
</dbReference>
<protein>
    <recommendedName>
        <fullName evidence="12">Phosphate-binding protein</fullName>
    </recommendedName>
</protein>
<keyword evidence="5 12" id="KW-0813">Transport</keyword>
<feature type="domain" description="PBP" evidence="13">
    <location>
        <begin position="28"/>
        <end position="255"/>
    </location>
</feature>
<dbReference type="GO" id="GO:0006817">
    <property type="term" value="P:phosphate ion transport"/>
    <property type="evidence" value="ECO:0007669"/>
    <property type="project" value="UniProtKB-UniRule"/>
</dbReference>
<dbReference type="CDD" id="cd13653">
    <property type="entry name" value="PBP2_phosphate_like_1"/>
    <property type="match status" value="1"/>
</dbReference>